<feature type="non-terminal residue" evidence="2">
    <location>
        <position position="82"/>
    </location>
</feature>
<gene>
    <name evidence="2" type="ORF">AVDCRST_MAG42-2065</name>
</gene>
<sequence length="82" mass="9072">ETIRFRGSSHPGVPRFNSRSGGARECAAGPADHRSRERAPGAASCHRRESGEDRSETRRACRSAAHCAHLHESQRPGRREQL</sequence>
<feature type="compositionally biased region" description="Basic and acidic residues" evidence="1">
    <location>
        <begin position="46"/>
        <end position="58"/>
    </location>
</feature>
<organism evidence="2">
    <name type="scientific">uncultured Chthoniobacterales bacterium</name>
    <dbReference type="NCBI Taxonomy" id="1836801"/>
    <lineage>
        <taxon>Bacteria</taxon>
        <taxon>Pseudomonadati</taxon>
        <taxon>Verrucomicrobiota</taxon>
        <taxon>Spartobacteria</taxon>
        <taxon>Chthoniobacterales</taxon>
        <taxon>environmental samples</taxon>
    </lineage>
</organism>
<protein>
    <submittedName>
        <fullName evidence="2">Uncharacterized protein</fullName>
    </submittedName>
</protein>
<reference evidence="2" key="1">
    <citation type="submission" date="2020-02" db="EMBL/GenBank/DDBJ databases">
        <authorList>
            <person name="Meier V. D."/>
        </authorList>
    </citation>
    <scope>NUCLEOTIDE SEQUENCE</scope>
    <source>
        <strain evidence="2">AVDCRST_MAG42</strain>
    </source>
</reference>
<evidence type="ECO:0000313" key="2">
    <source>
        <dbReference type="EMBL" id="CAA9247623.1"/>
    </source>
</evidence>
<feature type="region of interest" description="Disordered" evidence="1">
    <location>
        <begin position="1"/>
        <end position="58"/>
    </location>
</feature>
<dbReference type="EMBL" id="CADCTA010000076">
    <property type="protein sequence ID" value="CAA9247623.1"/>
    <property type="molecule type" value="Genomic_DNA"/>
</dbReference>
<dbReference type="AlphaFoldDB" id="A0A6J4IB95"/>
<name>A0A6J4IB95_9BACT</name>
<accession>A0A6J4IB95</accession>
<feature type="non-terminal residue" evidence="2">
    <location>
        <position position="1"/>
    </location>
</feature>
<evidence type="ECO:0000256" key="1">
    <source>
        <dbReference type="SAM" id="MobiDB-lite"/>
    </source>
</evidence>
<proteinExistence type="predicted"/>